<dbReference type="AlphaFoldDB" id="A0AAU7UB01"/>
<organism evidence="1">
    <name type="scientific">Deinococcus sonorensis KR-87</name>
    <dbReference type="NCBI Taxonomy" id="694439"/>
    <lineage>
        <taxon>Bacteria</taxon>
        <taxon>Thermotogati</taxon>
        <taxon>Deinococcota</taxon>
        <taxon>Deinococci</taxon>
        <taxon>Deinococcales</taxon>
        <taxon>Deinococcaceae</taxon>
        <taxon>Deinococcus</taxon>
    </lineage>
</organism>
<dbReference type="RefSeq" id="WP_350243592.1">
    <property type="nucleotide sequence ID" value="NZ_CP158299.1"/>
</dbReference>
<name>A0AAU7UB01_9DEIO</name>
<dbReference type="KEGG" id="dsc:ABOD76_19320"/>
<accession>A0AAU7UB01</accession>
<evidence type="ECO:0000313" key="1">
    <source>
        <dbReference type="EMBL" id="XBV85555.1"/>
    </source>
</evidence>
<reference evidence="1" key="1">
    <citation type="submission" date="2024-06" db="EMBL/GenBank/DDBJ databases">
        <title>Draft Genome Sequence of Deinococcus sonorensis Type Strain KR-87, a Biofilm Producing Representative of the Genus Deinococcus.</title>
        <authorList>
            <person name="Boren L.S."/>
            <person name="Grosso R.A."/>
            <person name="Hugenberg-Cox A.N."/>
            <person name="Hill J.T.E."/>
            <person name="Albert C.M."/>
            <person name="Tuohy J.M."/>
        </authorList>
    </citation>
    <scope>NUCLEOTIDE SEQUENCE</scope>
    <source>
        <strain evidence="1">KR-87</strain>
    </source>
</reference>
<gene>
    <name evidence="1" type="ORF">ABOD76_19320</name>
</gene>
<dbReference type="EMBL" id="CP158299">
    <property type="protein sequence ID" value="XBV85555.1"/>
    <property type="molecule type" value="Genomic_DNA"/>
</dbReference>
<proteinExistence type="predicted"/>
<protein>
    <submittedName>
        <fullName evidence="1">Uncharacterized protein</fullName>
    </submittedName>
</protein>
<sequence>MKTLTADFTTPLQLGAGPGGGHGCGGKIISNLSGVVHVAAPSALVARTLVAPTPWRCM</sequence>